<evidence type="ECO:0000256" key="3">
    <source>
        <dbReference type="ARBA" id="ARBA00022989"/>
    </source>
</evidence>
<evidence type="ECO:0000313" key="8">
    <source>
        <dbReference type="EMBL" id="OMJ74026.1"/>
    </source>
</evidence>
<organism evidence="8 9">
    <name type="scientific">Stentor coeruleus</name>
    <dbReference type="NCBI Taxonomy" id="5963"/>
    <lineage>
        <taxon>Eukaryota</taxon>
        <taxon>Sar</taxon>
        <taxon>Alveolata</taxon>
        <taxon>Ciliophora</taxon>
        <taxon>Postciliodesmatophora</taxon>
        <taxon>Heterotrichea</taxon>
        <taxon>Heterotrichida</taxon>
        <taxon>Stentoridae</taxon>
        <taxon>Stentor</taxon>
    </lineage>
</organism>
<accession>A0A1R2BB99</accession>
<name>A0A1R2BB99_9CILI</name>
<keyword evidence="9" id="KW-1185">Reference proteome</keyword>
<evidence type="ECO:0000256" key="4">
    <source>
        <dbReference type="ARBA" id="ARBA00023136"/>
    </source>
</evidence>
<dbReference type="EMBL" id="MPUH01000779">
    <property type="protein sequence ID" value="OMJ74026.1"/>
    <property type="molecule type" value="Genomic_DNA"/>
</dbReference>
<feature type="transmembrane region" description="Helical" evidence="6">
    <location>
        <begin position="75"/>
        <end position="95"/>
    </location>
</feature>
<protein>
    <recommendedName>
        <fullName evidence="7">TLC domain-containing protein</fullName>
    </recommendedName>
</protein>
<evidence type="ECO:0000256" key="5">
    <source>
        <dbReference type="PROSITE-ProRule" id="PRU00205"/>
    </source>
</evidence>
<keyword evidence="4 5" id="KW-0472">Membrane</keyword>
<comment type="subcellular location">
    <subcellularLocation>
        <location evidence="1">Membrane</location>
        <topology evidence="1">Multi-pass membrane protein</topology>
    </subcellularLocation>
</comment>
<dbReference type="PROSITE" id="PS50922">
    <property type="entry name" value="TLC"/>
    <property type="match status" value="1"/>
</dbReference>
<dbReference type="InterPro" id="IPR006634">
    <property type="entry name" value="TLC-dom"/>
</dbReference>
<reference evidence="8 9" key="1">
    <citation type="submission" date="2016-11" db="EMBL/GenBank/DDBJ databases">
        <title>The macronuclear genome of Stentor coeruleus: a giant cell with tiny introns.</title>
        <authorList>
            <person name="Slabodnick M."/>
            <person name="Ruby J.G."/>
            <person name="Reiff S.B."/>
            <person name="Swart E.C."/>
            <person name="Gosai S."/>
            <person name="Prabakaran S."/>
            <person name="Witkowska E."/>
            <person name="Larue G.E."/>
            <person name="Fisher S."/>
            <person name="Freeman R.M."/>
            <person name="Gunawardena J."/>
            <person name="Chu W."/>
            <person name="Stover N.A."/>
            <person name="Gregory B.D."/>
            <person name="Nowacki M."/>
            <person name="Derisi J."/>
            <person name="Roy S.W."/>
            <person name="Marshall W.F."/>
            <person name="Sood P."/>
        </authorList>
    </citation>
    <scope>NUCLEOTIDE SEQUENCE [LARGE SCALE GENOMIC DNA]</scope>
    <source>
        <strain evidence="8">WM001</strain>
    </source>
</reference>
<gene>
    <name evidence="8" type="ORF">SteCoe_27143</name>
</gene>
<feature type="transmembrane region" description="Helical" evidence="6">
    <location>
        <begin position="36"/>
        <end position="55"/>
    </location>
</feature>
<evidence type="ECO:0000256" key="6">
    <source>
        <dbReference type="SAM" id="Phobius"/>
    </source>
</evidence>
<dbReference type="AlphaFoldDB" id="A0A1R2BB99"/>
<keyword evidence="3 6" id="KW-1133">Transmembrane helix</keyword>
<feature type="transmembrane region" description="Helical" evidence="6">
    <location>
        <begin position="6"/>
        <end position="24"/>
    </location>
</feature>
<feature type="transmembrane region" description="Helical" evidence="6">
    <location>
        <begin position="232"/>
        <end position="251"/>
    </location>
</feature>
<evidence type="ECO:0000313" key="9">
    <source>
        <dbReference type="Proteomes" id="UP000187209"/>
    </source>
</evidence>
<keyword evidence="2 5" id="KW-0812">Transmembrane</keyword>
<evidence type="ECO:0000259" key="7">
    <source>
        <dbReference type="PROSITE" id="PS50922"/>
    </source>
</evidence>
<dbReference type="GO" id="GO:0016020">
    <property type="term" value="C:membrane"/>
    <property type="evidence" value="ECO:0007669"/>
    <property type="project" value="UniProtKB-SubCell"/>
</dbReference>
<comment type="caution">
    <text evidence="8">The sequence shown here is derived from an EMBL/GenBank/DDBJ whole genome shotgun (WGS) entry which is preliminary data.</text>
</comment>
<dbReference type="InterPro" id="IPR042512">
    <property type="entry name" value="TLCD5"/>
</dbReference>
<dbReference type="OrthoDB" id="284464at2759"/>
<proteinExistence type="predicted"/>
<dbReference type="Proteomes" id="UP000187209">
    <property type="component" value="Unassembled WGS sequence"/>
</dbReference>
<feature type="transmembrane region" description="Helical" evidence="6">
    <location>
        <begin position="190"/>
        <end position="211"/>
    </location>
</feature>
<feature type="domain" description="TLC" evidence="7">
    <location>
        <begin position="31"/>
        <end position="219"/>
    </location>
</feature>
<dbReference type="PANTHER" id="PTHR31898">
    <property type="entry name" value="TRANSMEMBRANE PROTEIN 136"/>
    <property type="match status" value="1"/>
</dbReference>
<evidence type="ECO:0000256" key="2">
    <source>
        <dbReference type="ARBA" id="ARBA00022692"/>
    </source>
</evidence>
<dbReference type="PANTHER" id="PTHR31898:SF1">
    <property type="entry name" value="TLC DOMAIN-CONTAINING PROTEIN 5"/>
    <property type="match status" value="1"/>
</dbReference>
<sequence>MIIIPIAFIFYFALYLLLSGISPGSKHLVIQKRRKLNGFFVALTHSSLCLLLSFFSYVSLSGVSYTRETTDIERLIINNTLGYLIYDLVITGFLFRELEQRMVLHHICGIVGGIALFFDKNAGSAVILAILLTENTSPFYQMKHVLKILGKSETKFAKVNDAVFALLFVTIRPWISWFLAYNMLASELNFIVKINTILMYSVGVAWSYSIICMIKNRLWSKEKGMLEKIGEYKFLSGCVLAFIAIGLPYIVREHYQAGFLHIRYRGFTFI</sequence>
<evidence type="ECO:0000256" key="1">
    <source>
        <dbReference type="ARBA" id="ARBA00004141"/>
    </source>
</evidence>
<feature type="transmembrane region" description="Helical" evidence="6">
    <location>
        <begin position="163"/>
        <end position="184"/>
    </location>
</feature>